<feature type="non-terminal residue" evidence="3">
    <location>
        <position position="144"/>
    </location>
</feature>
<dbReference type="Proteomes" id="UP001221142">
    <property type="component" value="Unassembled WGS sequence"/>
</dbReference>
<reference evidence="3" key="1">
    <citation type="submission" date="2023-03" db="EMBL/GenBank/DDBJ databases">
        <title>Massive genome expansion in bonnet fungi (Mycena s.s.) driven by repeated elements and novel gene families across ecological guilds.</title>
        <authorList>
            <consortium name="Lawrence Berkeley National Laboratory"/>
            <person name="Harder C.B."/>
            <person name="Miyauchi S."/>
            <person name="Viragh M."/>
            <person name="Kuo A."/>
            <person name="Thoen E."/>
            <person name="Andreopoulos B."/>
            <person name="Lu D."/>
            <person name="Skrede I."/>
            <person name="Drula E."/>
            <person name="Henrissat B."/>
            <person name="Morin E."/>
            <person name="Kohler A."/>
            <person name="Barry K."/>
            <person name="LaButti K."/>
            <person name="Morin E."/>
            <person name="Salamov A."/>
            <person name="Lipzen A."/>
            <person name="Mereny Z."/>
            <person name="Hegedus B."/>
            <person name="Baldrian P."/>
            <person name="Stursova M."/>
            <person name="Weitz H."/>
            <person name="Taylor A."/>
            <person name="Grigoriev I.V."/>
            <person name="Nagy L.G."/>
            <person name="Martin F."/>
            <person name="Kauserud H."/>
        </authorList>
    </citation>
    <scope>NUCLEOTIDE SEQUENCE</scope>
    <source>
        <strain evidence="3">9284</strain>
    </source>
</reference>
<feature type="coiled-coil region" evidence="1">
    <location>
        <begin position="17"/>
        <end position="44"/>
    </location>
</feature>
<organism evidence="3 4">
    <name type="scientific">Roridomyces roridus</name>
    <dbReference type="NCBI Taxonomy" id="1738132"/>
    <lineage>
        <taxon>Eukaryota</taxon>
        <taxon>Fungi</taxon>
        <taxon>Dikarya</taxon>
        <taxon>Basidiomycota</taxon>
        <taxon>Agaricomycotina</taxon>
        <taxon>Agaricomycetes</taxon>
        <taxon>Agaricomycetidae</taxon>
        <taxon>Agaricales</taxon>
        <taxon>Marasmiineae</taxon>
        <taxon>Mycenaceae</taxon>
        <taxon>Roridomyces</taxon>
    </lineage>
</organism>
<keyword evidence="1" id="KW-0175">Coiled coil</keyword>
<evidence type="ECO:0000313" key="3">
    <source>
        <dbReference type="EMBL" id="KAJ7641151.1"/>
    </source>
</evidence>
<gene>
    <name evidence="3" type="ORF">FB45DRAFT_1124595</name>
</gene>
<evidence type="ECO:0000313" key="4">
    <source>
        <dbReference type="Proteomes" id="UP001221142"/>
    </source>
</evidence>
<name>A0AAD7C7M0_9AGAR</name>
<protein>
    <recommendedName>
        <fullName evidence="2">F-box domain-containing protein</fullName>
    </recommendedName>
</protein>
<accession>A0AAD7C7M0</accession>
<feature type="domain" description="F-box" evidence="2">
    <location>
        <begin position="54"/>
        <end position="109"/>
    </location>
</feature>
<proteinExistence type="predicted"/>
<dbReference type="Gene3D" id="1.20.1280.50">
    <property type="match status" value="1"/>
</dbReference>
<dbReference type="AlphaFoldDB" id="A0AAD7C7M0"/>
<dbReference type="Pfam" id="PF12937">
    <property type="entry name" value="F-box-like"/>
    <property type="match status" value="1"/>
</dbReference>
<evidence type="ECO:0000256" key="1">
    <source>
        <dbReference type="SAM" id="Coils"/>
    </source>
</evidence>
<comment type="caution">
    <text evidence="3">The sequence shown here is derived from an EMBL/GenBank/DDBJ whole genome shotgun (WGS) entry which is preliminary data.</text>
</comment>
<dbReference type="InterPro" id="IPR036047">
    <property type="entry name" value="F-box-like_dom_sf"/>
</dbReference>
<sequence>MTLVDSKAARAADRSRIVTIDAEVQELEKRLHLLRVERDECHKRLNEYKYPVLVLPNEIISEIFVHTLPLYPACPPLTGPASPIPLTHICRRWREIGVSTPQLWRAICFISRGQCIRREQTREQTKVVRTWLNRSGSCPLSIQI</sequence>
<evidence type="ECO:0000259" key="2">
    <source>
        <dbReference type="Pfam" id="PF12937"/>
    </source>
</evidence>
<dbReference type="EMBL" id="JARKIF010000004">
    <property type="protein sequence ID" value="KAJ7641151.1"/>
    <property type="molecule type" value="Genomic_DNA"/>
</dbReference>
<keyword evidence="4" id="KW-1185">Reference proteome</keyword>
<dbReference type="SUPFAM" id="SSF81383">
    <property type="entry name" value="F-box domain"/>
    <property type="match status" value="1"/>
</dbReference>
<dbReference type="InterPro" id="IPR001810">
    <property type="entry name" value="F-box_dom"/>
</dbReference>